<evidence type="ECO:0000256" key="11">
    <source>
        <dbReference type="ARBA" id="ARBA00048179"/>
    </source>
</evidence>
<dbReference type="PANTHER" id="PTHR31528:SF1">
    <property type="entry name" value="4-AMINO-5-HYDROXYMETHYL-2-METHYLPYRIMIDINE PHOSPHATE SYNTHASE THI11-RELATED"/>
    <property type="match status" value="1"/>
</dbReference>
<keyword evidence="6" id="KW-0479">Metal-binding</keyword>
<dbReference type="Pfam" id="PF09084">
    <property type="entry name" value="NMT1"/>
    <property type="match status" value="1"/>
</dbReference>
<keyword evidence="7" id="KW-0663">Pyridoxal phosphate</keyword>
<dbReference type="AlphaFoldDB" id="A0A239DI70"/>
<proteinExistence type="inferred from homology"/>
<dbReference type="GO" id="GO:0046872">
    <property type="term" value="F:metal ion binding"/>
    <property type="evidence" value="ECO:0007669"/>
    <property type="project" value="UniProtKB-KW"/>
</dbReference>
<evidence type="ECO:0000256" key="10">
    <source>
        <dbReference type="ARBA" id="ARBA00033171"/>
    </source>
</evidence>
<dbReference type="OrthoDB" id="174578at2"/>
<keyword evidence="9" id="KW-0408">Iron</keyword>
<feature type="signal peptide" evidence="12">
    <location>
        <begin position="1"/>
        <end position="21"/>
    </location>
</feature>
<evidence type="ECO:0000256" key="4">
    <source>
        <dbReference type="ARBA" id="ARBA00011738"/>
    </source>
</evidence>
<evidence type="ECO:0000256" key="7">
    <source>
        <dbReference type="ARBA" id="ARBA00022898"/>
    </source>
</evidence>
<reference evidence="14 15" key="1">
    <citation type="submission" date="2017-06" db="EMBL/GenBank/DDBJ databases">
        <authorList>
            <person name="Kim H.J."/>
            <person name="Triplett B.A."/>
        </authorList>
    </citation>
    <scope>NUCLEOTIDE SEQUENCE [LARGE SCALE GENOMIC DNA]</scope>
    <source>
        <strain evidence="14 15">CGMCC 4.2132</strain>
    </source>
</reference>
<comment type="subunit">
    <text evidence="4">Homodimer.</text>
</comment>
<dbReference type="InterPro" id="IPR015168">
    <property type="entry name" value="SsuA/THI5"/>
</dbReference>
<accession>A0A239DI70</accession>
<dbReference type="GO" id="GO:0016740">
    <property type="term" value="F:transferase activity"/>
    <property type="evidence" value="ECO:0007669"/>
    <property type="project" value="UniProtKB-KW"/>
</dbReference>
<evidence type="ECO:0000256" key="9">
    <source>
        <dbReference type="ARBA" id="ARBA00023004"/>
    </source>
</evidence>
<dbReference type="EMBL" id="FZOD01000007">
    <property type="protein sequence ID" value="SNS31433.1"/>
    <property type="molecule type" value="Genomic_DNA"/>
</dbReference>
<gene>
    <name evidence="14" type="ORF">SAMN05216276_1007123</name>
</gene>
<evidence type="ECO:0000256" key="12">
    <source>
        <dbReference type="SAM" id="SignalP"/>
    </source>
</evidence>
<evidence type="ECO:0000256" key="5">
    <source>
        <dbReference type="ARBA" id="ARBA00022679"/>
    </source>
</evidence>
<dbReference type="PROSITE" id="PS51257">
    <property type="entry name" value="PROKAR_LIPOPROTEIN"/>
    <property type="match status" value="1"/>
</dbReference>
<comment type="pathway">
    <text evidence="2">Cofactor biosynthesis; thiamine diphosphate biosynthesis.</text>
</comment>
<evidence type="ECO:0000313" key="14">
    <source>
        <dbReference type="EMBL" id="SNS31433.1"/>
    </source>
</evidence>
<dbReference type="InterPro" id="IPR027939">
    <property type="entry name" value="NMT1/THI5"/>
</dbReference>
<keyword evidence="15" id="KW-1185">Reference proteome</keyword>
<evidence type="ECO:0000259" key="13">
    <source>
        <dbReference type="Pfam" id="PF09084"/>
    </source>
</evidence>
<comment type="function">
    <text evidence="1">Responsible for the formation of the pyrimidine heterocycle in the thiamine biosynthesis pathway. Catalyzes the formation of hydroxymethylpyrimidine phosphate (HMP-P) from histidine and pyridoxal phosphate (PLP). The protein uses PLP and the active site histidine to form HMP-P, generating an inactive enzyme. The enzyme can only undergo a single turnover, which suggests it is a suicide enzyme.</text>
</comment>
<comment type="catalytic activity">
    <reaction evidence="11">
        <text>N(6)-(pyridoxal phosphate)-L-lysyl-[4-amino-5-hydroxymethyl-2-methylpyrimidine phosphate synthase] + L-histidyl-[4-amino-5-hydroxymethyl-2-methylpyrimidine phosphate synthase] + 2 Fe(3+) + 4 H2O = L-lysyl-[4-amino-5-hydroxymethyl-2-methylpyrimidine phosphate synthase] + (2S)-2-amino-5-hydroxy-4-oxopentanoyl-[4-amino-5-hydroxymethyl-2-methylpyrimidine phosphate synthase] + 4-amino-2-methyl-5-(phosphooxymethyl)pyrimidine + 3-oxopropanoate + 2 Fe(2+) + 2 H(+)</text>
        <dbReference type="Rhea" id="RHEA:65756"/>
        <dbReference type="Rhea" id="RHEA-COMP:16892"/>
        <dbReference type="Rhea" id="RHEA-COMP:16893"/>
        <dbReference type="Rhea" id="RHEA-COMP:16894"/>
        <dbReference type="Rhea" id="RHEA-COMP:16895"/>
        <dbReference type="ChEBI" id="CHEBI:15377"/>
        <dbReference type="ChEBI" id="CHEBI:15378"/>
        <dbReference type="ChEBI" id="CHEBI:29033"/>
        <dbReference type="ChEBI" id="CHEBI:29034"/>
        <dbReference type="ChEBI" id="CHEBI:29969"/>
        <dbReference type="ChEBI" id="CHEBI:29979"/>
        <dbReference type="ChEBI" id="CHEBI:33190"/>
        <dbReference type="ChEBI" id="CHEBI:58354"/>
        <dbReference type="ChEBI" id="CHEBI:143915"/>
        <dbReference type="ChEBI" id="CHEBI:157692"/>
    </reaction>
    <physiologicalReaction direction="left-to-right" evidence="11">
        <dbReference type="Rhea" id="RHEA:65757"/>
    </physiologicalReaction>
</comment>
<evidence type="ECO:0000256" key="8">
    <source>
        <dbReference type="ARBA" id="ARBA00022977"/>
    </source>
</evidence>
<sequence length="348" mass="36543">MRQARTLTALTALLSVLTLVAAGCGSETQGKPTESAESADSVTYITAFGAAGRDAFAWIAEEKGYFREARLNVRIELGKAAGENLKAMASGQVQFASLDLTGAMISAGAAGGKGYKDFRAILAIHQQTLVSIMSMEGTGITTPKDLAGKKIAAAANSVNQLLFPGYARLAGIEAAGVSWVAVQPVQLGSTLAGGKVDALSTFLIGRPTIEKATMQAKQKKLVVFPYSEYLPDLFGNAVLTTTELTKKNPDLVKRFREAMRKALVYTVEHPDEAAALLHQKQPETAADAASQEIKLMTPSVTAEGTGASIGLISKTRMLGAIESLRSAGLIESAMTPEDVVDFDAMPGS</sequence>
<evidence type="ECO:0000256" key="2">
    <source>
        <dbReference type="ARBA" id="ARBA00004948"/>
    </source>
</evidence>
<evidence type="ECO:0000256" key="1">
    <source>
        <dbReference type="ARBA" id="ARBA00003469"/>
    </source>
</evidence>
<dbReference type="GO" id="GO:0009228">
    <property type="term" value="P:thiamine biosynthetic process"/>
    <property type="evidence" value="ECO:0007669"/>
    <property type="project" value="UniProtKB-KW"/>
</dbReference>
<feature type="chain" id="PRO_5012444220" description="Thiamine pyrimidine synthase" evidence="12">
    <location>
        <begin position="22"/>
        <end position="348"/>
    </location>
</feature>
<dbReference type="PANTHER" id="PTHR31528">
    <property type="entry name" value="4-AMINO-5-HYDROXYMETHYL-2-METHYLPYRIMIDINE PHOSPHATE SYNTHASE THI11-RELATED"/>
    <property type="match status" value="1"/>
</dbReference>
<evidence type="ECO:0000313" key="15">
    <source>
        <dbReference type="Proteomes" id="UP000198282"/>
    </source>
</evidence>
<dbReference type="Proteomes" id="UP000198282">
    <property type="component" value="Unassembled WGS sequence"/>
</dbReference>
<keyword evidence="8" id="KW-0784">Thiamine biosynthesis</keyword>
<dbReference type="RefSeq" id="WP_089206909.1">
    <property type="nucleotide sequence ID" value="NZ_FZOD01000007.1"/>
</dbReference>
<organism evidence="14 15">
    <name type="scientific">Streptosporangium subroseum</name>
    <dbReference type="NCBI Taxonomy" id="106412"/>
    <lineage>
        <taxon>Bacteria</taxon>
        <taxon>Bacillati</taxon>
        <taxon>Actinomycetota</taxon>
        <taxon>Actinomycetes</taxon>
        <taxon>Streptosporangiales</taxon>
        <taxon>Streptosporangiaceae</taxon>
        <taxon>Streptosporangium</taxon>
    </lineage>
</organism>
<keyword evidence="12" id="KW-0732">Signal</keyword>
<comment type="similarity">
    <text evidence="3">Belongs to the NMT1/THI5 family.</text>
</comment>
<feature type="domain" description="SsuA/THI5-like" evidence="13">
    <location>
        <begin position="58"/>
        <end position="273"/>
    </location>
</feature>
<evidence type="ECO:0000256" key="3">
    <source>
        <dbReference type="ARBA" id="ARBA00009406"/>
    </source>
</evidence>
<dbReference type="SUPFAM" id="SSF53850">
    <property type="entry name" value="Periplasmic binding protein-like II"/>
    <property type="match status" value="1"/>
</dbReference>
<protein>
    <recommendedName>
        <fullName evidence="10">Thiamine pyrimidine synthase</fullName>
    </recommendedName>
</protein>
<dbReference type="Gene3D" id="3.40.190.10">
    <property type="entry name" value="Periplasmic binding protein-like II"/>
    <property type="match status" value="2"/>
</dbReference>
<evidence type="ECO:0000256" key="6">
    <source>
        <dbReference type="ARBA" id="ARBA00022723"/>
    </source>
</evidence>
<name>A0A239DI70_9ACTN</name>
<keyword evidence="5" id="KW-0808">Transferase</keyword>